<proteinExistence type="predicted"/>
<dbReference type="EMBL" id="BMJM01000002">
    <property type="protein sequence ID" value="GGE04746.1"/>
    <property type="molecule type" value="Genomic_DNA"/>
</dbReference>
<dbReference type="RefSeq" id="WP_188761701.1">
    <property type="nucleotide sequence ID" value="NZ_BMJM01000002.1"/>
</dbReference>
<protein>
    <submittedName>
        <fullName evidence="1">Uncharacterized protein</fullName>
    </submittedName>
</protein>
<reference evidence="1" key="2">
    <citation type="submission" date="2020-09" db="EMBL/GenBank/DDBJ databases">
        <authorList>
            <person name="Sun Q."/>
            <person name="Zhou Y."/>
        </authorList>
    </citation>
    <scope>NUCLEOTIDE SEQUENCE</scope>
    <source>
        <strain evidence="1">CGMCC 1.15519</strain>
    </source>
</reference>
<dbReference type="AlphaFoldDB" id="A0A916ZMA4"/>
<name>A0A916ZMA4_9SPHN</name>
<evidence type="ECO:0000313" key="1">
    <source>
        <dbReference type="EMBL" id="GGE04746.1"/>
    </source>
</evidence>
<sequence length="78" mass="8755">MATIRTFDILVQDKEREQNDSEASLVLLKINGERFVQLNSYGSSERVNVGAPSQNMRLTKAAFEELVLRGTAHFSVAR</sequence>
<reference evidence="1" key="1">
    <citation type="journal article" date="2014" name="Int. J. Syst. Evol. Microbiol.">
        <title>Complete genome sequence of Corynebacterium casei LMG S-19264T (=DSM 44701T), isolated from a smear-ripened cheese.</title>
        <authorList>
            <consortium name="US DOE Joint Genome Institute (JGI-PGF)"/>
            <person name="Walter F."/>
            <person name="Albersmeier A."/>
            <person name="Kalinowski J."/>
            <person name="Ruckert C."/>
        </authorList>
    </citation>
    <scope>NUCLEOTIDE SEQUENCE</scope>
    <source>
        <strain evidence="1">CGMCC 1.15519</strain>
    </source>
</reference>
<evidence type="ECO:0000313" key="2">
    <source>
        <dbReference type="Proteomes" id="UP000635071"/>
    </source>
</evidence>
<comment type="caution">
    <text evidence="1">The sequence shown here is derived from an EMBL/GenBank/DDBJ whole genome shotgun (WGS) entry which is preliminary data.</text>
</comment>
<accession>A0A916ZMA4</accession>
<organism evidence="1 2">
    <name type="scientific">Sandarakinorhabdus glacialis</name>
    <dbReference type="NCBI Taxonomy" id="1614636"/>
    <lineage>
        <taxon>Bacteria</taxon>
        <taxon>Pseudomonadati</taxon>
        <taxon>Pseudomonadota</taxon>
        <taxon>Alphaproteobacteria</taxon>
        <taxon>Sphingomonadales</taxon>
        <taxon>Sphingosinicellaceae</taxon>
        <taxon>Sandarakinorhabdus</taxon>
    </lineage>
</organism>
<dbReference type="Proteomes" id="UP000635071">
    <property type="component" value="Unassembled WGS sequence"/>
</dbReference>
<gene>
    <name evidence="1" type="ORF">GCM10011529_08870</name>
</gene>
<keyword evidence="2" id="KW-1185">Reference proteome</keyword>